<reference evidence="8" key="1">
    <citation type="submission" date="2023-08" db="EMBL/GenBank/DDBJ databases">
        <authorList>
            <person name="Audoor S."/>
            <person name="Bilcke G."/>
        </authorList>
    </citation>
    <scope>NUCLEOTIDE SEQUENCE</scope>
</reference>
<keyword evidence="6" id="KW-0732">Signal</keyword>
<evidence type="ECO:0000256" key="2">
    <source>
        <dbReference type="ARBA" id="ARBA00023157"/>
    </source>
</evidence>
<comment type="similarity">
    <text evidence="1">Belongs to the copper type II ascorbate-dependent monooxygenase family.</text>
</comment>
<protein>
    <recommendedName>
        <fullName evidence="7">DOMON domain-containing protein</fullName>
    </recommendedName>
</protein>
<feature type="domain" description="DOMON" evidence="7">
    <location>
        <begin position="74"/>
        <end position="194"/>
    </location>
</feature>
<dbReference type="GO" id="GO:0005507">
    <property type="term" value="F:copper ion binding"/>
    <property type="evidence" value="ECO:0007669"/>
    <property type="project" value="InterPro"/>
</dbReference>
<dbReference type="SUPFAM" id="SSF49742">
    <property type="entry name" value="PHM/PNGase F"/>
    <property type="match status" value="2"/>
</dbReference>
<evidence type="ECO:0000313" key="8">
    <source>
        <dbReference type="EMBL" id="CAJ1960438.1"/>
    </source>
</evidence>
<dbReference type="Gene3D" id="2.60.120.310">
    <property type="entry name" value="Copper type II, ascorbate-dependent monooxygenase, N-terminal domain"/>
    <property type="match status" value="1"/>
</dbReference>
<gene>
    <name evidence="8" type="ORF">CYCCA115_LOCUS18731</name>
</gene>
<dbReference type="InterPro" id="IPR024548">
    <property type="entry name" value="Cu2_monoox_C"/>
</dbReference>
<dbReference type="InterPro" id="IPR036939">
    <property type="entry name" value="Cu2_ascorb_mOase_N_sf"/>
</dbReference>
<feature type="chain" id="PRO_5041900799" description="DOMON domain-containing protein" evidence="6">
    <location>
        <begin position="28"/>
        <end position="607"/>
    </location>
</feature>
<accession>A0AAD2PWH8</accession>
<dbReference type="Pfam" id="PF03712">
    <property type="entry name" value="Cu2_monoox_C"/>
    <property type="match status" value="1"/>
</dbReference>
<dbReference type="InterPro" id="IPR000945">
    <property type="entry name" value="DBH-like"/>
</dbReference>
<dbReference type="PANTHER" id="PTHR10157">
    <property type="entry name" value="DOPAMINE BETA HYDROXYLASE RELATED"/>
    <property type="match status" value="1"/>
</dbReference>
<dbReference type="InterPro" id="IPR008977">
    <property type="entry name" value="PHM/PNGase_F_dom_sf"/>
</dbReference>
<keyword evidence="3" id="KW-0325">Glycoprotein</keyword>
<dbReference type="Proteomes" id="UP001295423">
    <property type="component" value="Unassembled WGS sequence"/>
</dbReference>
<dbReference type="CDD" id="cd09631">
    <property type="entry name" value="DOMON_DOH"/>
    <property type="match status" value="1"/>
</dbReference>
<dbReference type="Gene3D" id="2.60.120.230">
    <property type="match status" value="1"/>
</dbReference>
<proteinExistence type="inferred from homology"/>
<dbReference type="PROSITE" id="PS50836">
    <property type="entry name" value="DOMON"/>
    <property type="match status" value="1"/>
</dbReference>
<evidence type="ECO:0000313" key="9">
    <source>
        <dbReference type="Proteomes" id="UP001295423"/>
    </source>
</evidence>
<evidence type="ECO:0000256" key="1">
    <source>
        <dbReference type="ARBA" id="ARBA00010676"/>
    </source>
</evidence>
<dbReference type="PANTHER" id="PTHR10157:SF23">
    <property type="entry name" value="MOXD1 HOMOLOG 1"/>
    <property type="match status" value="1"/>
</dbReference>
<feature type="compositionally biased region" description="Polar residues" evidence="4">
    <location>
        <begin position="568"/>
        <end position="580"/>
    </location>
</feature>
<evidence type="ECO:0000256" key="4">
    <source>
        <dbReference type="SAM" id="MobiDB-lite"/>
    </source>
</evidence>
<keyword evidence="5" id="KW-0472">Membrane</keyword>
<dbReference type="SMART" id="SM00664">
    <property type="entry name" value="DoH"/>
    <property type="match status" value="1"/>
</dbReference>
<keyword evidence="2" id="KW-1015">Disulfide bond</keyword>
<feature type="signal peptide" evidence="6">
    <location>
        <begin position="1"/>
        <end position="27"/>
    </location>
</feature>
<comment type="caution">
    <text evidence="8">The sequence shown here is derived from an EMBL/GenBank/DDBJ whole genome shotgun (WGS) entry which is preliminary data.</text>
</comment>
<keyword evidence="5" id="KW-1133">Transmembrane helix</keyword>
<dbReference type="InterPro" id="IPR000323">
    <property type="entry name" value="Cu2_ascorb_mOase_N"/>
</dbReference>
<dbReference type="GO" id="GO:0004500">
    <property type="term" value="F:dopamine beta-monooxygenase activity"/>
    <property type="evidence" value="ECO:0007669"/>
    <property type="project" value="InterPro"/>
</dbReference>
<sequence length="607" mass="65766">MGGLNNKSVLLLALLLQLLLGNAPVVATKEVAEAYFDGFVETTEQAGYTDWLNANFGTSYSQHSFLSTSSATGSGAAVFWTINGDEISFAVAARATGWLSFGISEAGGMLGSDVVYYETANPDELVDSYIMEARAAPLKDDCQSWNLIAKTITDDGWMILEVNRKLDTGDTQDHTIKIDAGGFVAPTRLIAAWGDTPTVSFHGTNAARNSVRLFADGSVSVKDALLTQLNSTTVGIFDVRESNYEIPGQDTTYHEVCRTAADILQEIGVTETPLTIIGAMPVISEATRAYIHHFTVYSKEECGVGTYDRSMIYAWAPGDEGWALPDNVGFPLFEVADRQAISIEIHYNNPELVQGELDSSGLRFFYINGEREQRAAILELGDPTVSLFGETISDGLTQYEFSCPSACSSAVLQQQGVTVFGEYLHMHQTGVRMTNDVIRDNEVVHTSKVDVFEFDQQGAFLVQQEPYEVKPGDAFRTSCYYRDGAEFGLSSQEEMCIAYVLYYPAQEAGGFPWMCPYGIGFPICDQQLVPSDLQNNIQALNRVFGTPSDTCAGGGSVDPTDPPTDPTANNSTTLAPTSSTAGRTTGVNTVFFTTLIGAAFLFLTVGL</sequence>
<dbReference type="InterPro" id="IPR014784">
    <property type="entry name" value="Cu2_ascorb_mOase-like_C"/>
</dbReference>
<dbReference type="InterPro" id="IPR005018">
    <property type="entry name" value="DOMON_domain"/>
</dbReference>
<dbReference type="Pfam" id="PF01082">
    <property type="entry name" value="Cu2_monooxygen"/>
    <property type="match status" value="1"/>
</dbReference>
<dbReference type="Pfam" id="PF03351">
    <property type="entry name" value="DOMON"/>
    <property type="match status" value="1"/>
</dbReference>
<feature type="region of interest" description="Disordered" evidence="4">
    <location>
        <begin position="551"/>
        <end position="580"/>
    </location>
</feature>
<feature type="transmembrane region" description="Helical" evidence="5">
    <location>
        <begin position="586"/>
        <end position="605"/>
    </location>
</feature>
<evidence type="ECO:0000256" key="3">
    <source>
        <dbReference type="ARBA" id="ARBA00023180"/>
    </source>
</evidence>
<evidence type="ECO:0000259" key="7">
    <source>
        <dbReference type="PROSITE" id="PS50836"/>
    </source>
</evidence>
<dbReference type="AlphaFoldDB" id="A0AAD2PWH8"/>
<evidence type="ECO:0000256" key="5">
    <source>
        <dbReference type="SAM" id="Phobius"/>
    </source>
</evidence>
<keyword evidence="5" id="KW-0812">Transmembrane</keyword>
<evidence type="ECO:0000256" key="6">
    <source>
        <dbReference type="SAM" id="SignalP"/>
    </source>
</evidence>
<dbReference type="EMBL" id="CAKOGP040002058">
    <property type="protein sequence ID" value="CAJ1960438.1"/>
    <property type="molecule type" value="Genomic_DNA"/>
</dbReference>
<organism evidence="8 9">
    <name type="scientific">Cylindrotheca closterium</name>
    <dbReference type="NCBI Taxonomy" id="2856"/>
    <lineage>
        <taxon>Eukaryota</taxon>
        <taxon>Sar</taxon>
        <taxon>Stramenopiles</taxon>
        <taxon>Ochrophyta</taxon>
        <taxon>Bacillariophyta</taxon>
        <taxon>Bacillariophyceae</taxon>
        <taxon>Bacillariophycidae</taxon>
        <taxon>Bacillariales</taxon>
        <taxon>Bacillariaceae</taxon>
        <taxon>Cylindrotheca</taxon>
    </lineage>
</organism>
<name>A0AAD2PWH8_9STRA</name>
<dbReference type="InterPro" id="IPR045266">
    <property type="entry name" value="DOH_DOMON"/>
</dbReference>
<keyword evidence="9" id="KW-1185">Reference proteome</keyword>